<evidence type="ECO:0000313" key="2">
    <source>
        <dbReference type="EMBL" id="KAH7347367.1"/>
    </source>
</evidence>
<feature type="region of interest" description="Disordered" evidence="1">
    <location>
        <begin position="100"/>
        <end position="196"/>
    </location>
</feature>
<dbReference type="AlphaFoldDB" id="A0A8K0TA26"/>
<sequence>LRAPFGPSETHHHLKVSCAWHSVGKPHQHRHHIKRWMTTAVEEPGRTALAFFVRDPSLRRSRVQCRHCHSFLFSIPPEPMPTMAVPSRSTQSVGLRRIASLHPSPKKTLQTDTAANDSSVLEHSCDSSTLNKTGPDDPAPDGVMATTTQVSPRDETQRRCRHVTALGAPGPGTDRPSAGFRGGHTGPTGLDKGPEKRQILAPYAVAFFR</sequence>
<protein>
    <submittedName>
        <fullName evidence="2">Uncharacterized protein</fullName>
    </submittedName>
</protein>
<accession>A0A8K0TA26</accession>
<reference evidence="2" key="1">
    <citation type="journal article" date="2021" name="Nat. Commun.">
        <title>Genetic determinants of endophytism in the Arabidopsis root mycobiome.</title>
        <authorList>
            <person name="Mesny F."/>
            <person name="Miyauchi S."/>
            <person name="Thiergart T."/>
            <person name="Pickel B."/>
            <person name="Atanasova L."/>
            <person name="Karlsson M."/>
            <person name="Huettel B."/>
            <person name="Barry K.W."/>
            <person name="Haridas S."/>
            <person name="Chen C."/>
            <person name="Bauer D."/>
            <person name="Andreopoulos W."/>
            <person name="Pangilinan J."/>
            <person name="LaButti K."/>
            <person name="Riley R."/>
            <person name="Lipzen A."/>
            <person name="Clum A."/>
            <person name="Drula E."/>
            <person name="Henrissat B."/>
            <person name="Kohler A."/>
            <person name="Grigoriev I.V."/>
            <person name="Martin F.M."/>
            <person name="Hacquard S."/>
        </authorList>
    </citation>
    <scope>NUCLEOTIDE SEQUENCE</scope>
    <source>
        <strain evidence="2">MPI-CAGE-AT-0016</strain>
    </source>
</reference>
<evidence type="ECO:0000256" key="1">
    <source>
        <dbReference type="SAM" id="MobiDB-lite"/>
    </source>
</evidence>
<feature type="non-terminal residue" evidence="2">
    <location>
        <position position="209"/>
    </location>
</feature>
<evidence type="ECO:0000313" key="3">
    <source>
        <dbReference type="Proteomes" id="UP000813385"/>
    </source>
</evidence>
<feature type="compositionally biased region" description="Polar residues" evidence="1">
    <location>
        <begin position="107"/>
        <end position="132"/>
    </location>
</feature>
<dbReference type="EMBL" id="JAGPXD010000007">
    <property type="protein sequence ID" value="KAH7347367.1"/>
    <property type="molecule type" value="Genomic_DNA"/>
</dbReference>
<name>A0A8K0TA26_9PEZI</name>
<comment type="caution">
    <text evidence="2">The sequence shown here is derived from an EMBL/GenBank/DDBJ whole genome shotgun (WGS) entry which is preliminary data.</text>
</comment>
<dbReference type="Proteomes" id="UP000813385">
    <property type="component" value="Unassembled WGS sequence"/>
</dbReference>
<proteinExistence type="predicted"/>
<keyword evidence="3" id="KW-1185">Reference proteome</keyword>
<gene>
    <name evidence="2" type="ORF">B0T11DRAFT_359722</name>
</gene>
<organism evidence="2 3">
    <name type="scientific">Plectosphaerella cucumerina</name>
    <dbReference type="NCBI Taxonomy" id="40658"/>
    <lineage>
        <taxon>Eukaryota</taxon>
        <taxon>Fungi</taxon>
        <taxon>Dikarya</taxon>
        <taxon>Ascomycota</taxon>
        <taxon>Pezizomycotina</taxon>
        <taxon>Sordariomycetes</taxon>
        <taxon>Hypocreomycetidae</taxon>
        <taxon>Glomerellales</taxon>
        <taxon>Plectosphaerellaceae</taxon>
        <taxon>Plectosphaerella</taxon>
    </lineage>
</organism>